<keyword evidence="1" id="KW-1133">Transmembrane helix</keyword>
<reference evidence="2" key="1">
    <citation type="submission" date="2022-04" db="UniProtKB">
        <authorList>
            <consortium name="RefSeq"/>
        </authorList>
    </citation>
    <scope>IDENTIFICATION</scope>
    <source>
        <strain evidence="2">Punador</strain>
    </source>
</reference>
<dbReference type="RefSeq" id="XP_019844745.1">
    <property type="nucleotide sequence ID" value="XM_019989186.2"/>
</dbReference>
<keyword evidence="1" id="KW-0812">Transmembrane</keyword>
<evidence type="ECO:0000256" key="1">
    <source>
        <dbReference type="SAM" id="Phobius"/>
    </source>
</evidence>
<organism evidence="2">
    <name type="scientific">Bactrocera dorsalis</name>
    <name type="common">Oriental fruit fly</name>
    <name type="synonym">Dacus dorsalis</name>
    <dbReference type="NCBI Taxonomy" id="27457"/>
    <lineage>
        <taxon>Eukaryota</taxon>
        <taxon>Metazoa</taxon>
        <taxon>Ecdysozoa</taxon>
        <taxon>Arthropoda</taxon>
        <taxon>Hexapoda</taxon>
        <taxon>Insecta</taxon>
        <taxon>Pterygota</taxon>
        <taxon>Neoptera</taxon>
        <taxon>Endopterygota</taxon>
        <taxon>Diptera</taxon>
        <taxon>Brachycera</taxon>
        <taxon>Muscomorpha</taxon>
        <taxon>Tephritoidea</taxon>
        <taxon>Tephritidae</taxon>
        <taxon>Bactrocera</taxon>
        <taxon>Bactrocera</taxon>
    </lineage>
</organism>
<sequence length="102" mass="12017">MDYFIYDPKTDDFTNKSVIMTRSTNSKALLTQNSKQRIPAKKIRYFLWPFVLGVNLYDFLALCHLVPTHSLHLSRPFLMSTSPFQVFHKKQTQEYDLPMISN</sequence>
<proteinExistence type="predicted"/>
<gene>
    <name evidence="2" type="primary">LOC105222956</name>
</gene>
<dbReference type="OrthoDB" id="7907911at2759"/>
<dbReference type="AlphaFoldDB" id="A0A6J0RHB9"/>
<protein>
    <submittedName>
        <fullName evidence="2">uncharacterized protein LOC105222956</fullName>
    </submittedName>
</protein>
<evidence type="ECO:0000313" key="2">
    <source>
        <dbReference type="RefSeq" id="XP_019844745.1"/>
    </source>
</evidence>
<feature type="transmembrane region" description="Helical" evidence="1">
    <location>
        <begin position="45"/>
        <end position="67"/>
    </location>
</feature>
<accession>A0A6J0RHB9</accession>
<keyword evidence="1" id="KW-0472">Membrane</keyword>
<name>A0A6J0RHB9_BACDO</name>